<gene>
    <name evidence="6" type="ORF">BJR07_26900</name>
</gene>
<comment type="caution">
    <text evidence="6">The sequence shown here is derived from an EMBL/GenBank/DDBJ whole genome shotgun (WGS) entry which is preliminary data.</text>
</comment>
<dbReference type="Proteomes" id="UP000186535">
    <property type="component" value="Unassembled WGS sequence"/>
</dbReference>
<dbReference type="InterPro" id="IPR006119">
    <property type="entry name" value="Resolv_N"/>
</dbReference>
<dbReference type="CDD" id="cd03768">
    <property type="entry name" value="SR_ResInv"/>
    <property type="match status" value="1"/>
</dbReference>
<evidence type="ECO:0000259" key="5">
    <source>
        <dbReference type="PROSITE" id="PS51736"/>
    </source>
</evidence>
<comment type="similarity">
    <text evidence="1">Belongs to the site-specific recombinase resolvase family.</text>
</comment>
<organism evidence="6 7">
    <name type="scientific">Bacillus cereus</name>
    <dbReference type="NCBI Taxonomy" id="1396"/>
    <lineage>
        <taxon>Bacteria</taxon>
        <taxon>Bacillati</taxon>
        <taxon>Bacillota</taxon>
        <taxon>Bacilli</taxon>
        <taxon>Bacillales</taxon>
        <taxon>Bacillaceae</taxon>
        <taxon>Bacillus</taxon>
        <taxon>Bacillus cereus group</taxon>
    </lineage>
</organism>
<dbReference type="EMBL" id="MPON01000015">
    <property type="protein sequence ID" value="OKA32944.1"/>
    <property type="molecule type" value="Genomic_DNA"/>
</dbReference>
<keyword evidence="2" id="KW-0229">DNA integration</keyword>
<dbReference type="PROSITE" id="PS51736">
    <property type="entry name" value="RECOMBINASES_3"/>
    <property type="match status" value="1"/>
</dbReference>
<proteinExistence type="inferred from homology"/>
<dbReference type="GO" id="GO:0003677">
    <property type="term" value="F:DNA binding"/>
    <property type="evidence" value="ECO:0007669"/>
    <property type="project" value="UniProtKB-KW"/>
</dbReference>
<dbReference type="InterPro" id="IPR036162">
    <property type="entry name" value="Resolvase-like_N_sf"/>
</dbReference>
<dbReference type="Gene3D" id="3.40.50.1390">
    <property type="entry name" value="Resolvase, N-terminal catalytic domain"/>
    <property type="match status" value="1"/>
</dbReference>
<dbReference type="FunFam" id="3.40.50.1390:FF:000001">
    <property type="entry name" value="DNA recombinase"/>
    <property type="match status" value="1"/>
</dbReference>
<evidence type="ECO:0000256" key="4">
    <source>
        <dbReference type="ARBA" id="ARBA00023172"/>
    </source>
</evidence>
<accession>A0A1C4EG92</accession>
<name>A0A1C4EG92_BACCE</name>
<reference evidence="6 7" key="1">
    <citation type="submission" date="2016-11" db="EMBL/GenBank/DDBJ databases">
        <title>Identification of Bacillus cereus isolated from egg-white.</title>
        <authorList>
            <person name="Soni A."/>
            <person name="Oey I."/>
            <person name="Silcock P."/>
            <person name="Bremer P."/>
        </authorList>
    </citation>
    <scope>NUCLEOTIDE SEQUENCE [LARGE SCALE GENOMIC DNA]</scope>
    <source>
        <strain evidence="6 7">NZAS03</strain>
    </source>
</reference>
<dbReference type="GO" id="GO:0015074">
    <property type="term" value="P:DNA integration"/>
    <property type="evidence" value="ECO:0007669"/>
    <property type="project" value="UniProtKB-KW"/>
</dbReference>
<feature type="domain" description="Resolvase/invertase-type recombinase catalytic" evidence="5">
    <location>
        <begin position="1"/>
        <end position="138"/>
    </location>
</feature>
<dbReference type="Pfam" id="PF00239">
    <property type="entry name" value="Resolvase"/>
    <property type="match status" value="1"/>
</dbReference>
<dbReference type="AlphaFoldDB" id="A0A1C4EG92"/>
<dbReference type="RefSeq" id="WP_073519055.1">
    <property type="nucleotide sequence ID" value="NZ_MPOM01000023.1"/>
</dbReference>
<dbReference type="PANTHER" id="PTHR30461">
    <property type="entry name" value="DNA-INVERTASE FROM LAMBDOID PROPHAGE"/>
    <property type="match status" value="1"/>
</dbReference>
<sequence>MIYGYGRVSTNKQELDIQIKALKEAGATKIYKEKISGAKADRKELNKLLEEIKAGDTLVVTKADRIARSLSQLERIVTELTDRGVAVHIINMGMFTAETMENPMTKLLFNVLGAFAEFERSMILERTQEGIKDAKEKGVKFGRKSKTHKIEGALLHAIKEVEAGNISQPEGAEFAGCSVATFKRRLKEYREQQGAN</sequence>
<dbReference type="SUPFAM" id="SSF53041">
    <property type="entry name" value="Resolvase-like"/>
    <property type="match status" value="1"/>
</dbReference>
<evidence type="ECO:0000313" key="6">
    <source>
        <dbReference type="EMBL" id="OKA32944.1"/>
    </source>
</evidence>
<protein>
    <submittedName>
        <fullName evidence="6">Resolvase</fullName>
    </submittedName>
</protein>
<dbReference type="GO" id="GO:0000150">
    <property type="term" value="F:DNA strand exchange activity"/>
    <property type="evidence" value="ECO:0007669"/>
    <property type="project" value="InterPro"/>
</dbReference>
<keyword evidence="3" id="KW-0238">DNA-binding</keyword>
<evidence type="ECO:0000256" key="1">
    <source>
        <dbReference type="ARBA" id="ARBA00009913"/>
    </source>
</evidence>
<dbReference type="InterPro" id="IPR050639">
    <property type="entry name" value="SSR_resolvase"/>
</dbReference>
<evidence type="ECO:0000313" key="7">
    <source>
        <dbReference type="Proteomes" id="UP000186535"/>
    </source>
</evidence>
<evidence type="ECO:0000256" key="3">
    <source>
        <dbReference type="ARBA" id="ARBA00023125"/>
    </source>
</evidence>
<keyword evidence="4" id="KW-0233">DNA recombination</keyword>
<evidence type="ECO:0000256" key="2">
    <source>
        <dbReference type="ARBA" id="ARBA00022908"/>
    </source>
</evidence>
<dbReference type="PANTHER" id="PTHR30461:SF26">
    <property type="entry name" value="RESOLVASE HOMOLOG YNEB"/>
    <property type="match status" value="1"/>
</dbReference>
<dbReference type="SMART" id="SM00857">
    <property type="entry name" value="Resolvase"/>
    <property type="match status" value="1"/>
</dbReference>